<accession>A0A6J4E3F6</accession>
<organism evidence="1 3">
    <name type="scientific">Pseudomonas tohonis</name>
    <dbReference type="NCBI Taxonomy" id="2725477"/>
    <lineage>
        <taxon>Bacteria</taxon>
        <taxon>Pseudomonadati</taxon>
        <taxon>Pseudomonadota</taxon>
        <taxon>Gammaproteobacteria</taxon>
        <taxon>Pseudomonadales</taxon>
        <taxon>Pseudomonadaceae</taxon>
        <taxon>Pseudomonas</taxon>
    </lineage>
</organism>
<evidence type="ECO:0000313" key="2">
    <source>
        <dbReference type="EMBL" id="GJN51810.1"/>
    </source>
</evidence>
<dbReference type="EMBL" id="BQKM01000002">
    <property type="protein sequence ID" value="GJN51810.1"/>
    <property type="molecule type" value="Genomic_DNA"/>
</dbReference>
<dbReference type="KEGG" id="ptw:TUM18999_19570"/>
<dbReference type="AlphaFoldDB" id="A0A6J4E3F6"/>
<sequence>MADEGEALSRVFVVGQGVYEAIGHDGRKEGASEDSRPPKLSILEPFLKFTQEMHSDNYG</sequence>
<evidence type="ECO:0000313" key="3">
    <source>
        <dbReference type="Proteomes" id="UP000509383"/>
    </source>
</evidence>
<evidence type="ECO:0000313" key="4">
    <source>
        <dbReference type="Proteomes" id="UP001054892"/>
    </source>
</evidence>
<reference evidence="1 3" key="1">
    <citation type="submission" date="2020-05" db="EMBL/GenBank/DDBJ databases">
        <title>Characterization of novel class B3 metallo-beta-lactamase from novel Pseudomonas species.</title>
        <authorList>
            <person name="Yamada K."/>
            <person name="Aoki K."/>
            <person name="Ishii Y."/>
        </authorList>
    </citation>
    <scope>NUCLEOTIDE SEQUENCE [LARGE SCALE GENOMIC DNA]</scope>
    <source>
        <strain evidence="1 3">TUM18999</strain>
        <strain evidence="2 4">TUM20286</strain>
    </source>
</reference>
<protein>
    <submittedName>
        <fullName evidence="1">Uncharacterized protein</fullName>
    </submittedName>
</protein>
<evidence type="ECO:0000313" key="1">
    <source>
        <dbReference type="EMBL" id="BCG23766.1"/>
    </source>
</evidence>
<gene>
    <name evidence="1" type="ORF">TUM18999_19570</name>
    <name evidence="2" type="ORF">TUM20286_15620</name>
</gene>
<dbReference type="Proteomes" id="UP001054892">
    <property type="component" value="Unassembled WGS sequence"/>
</dbReference>
<proteinExistence type="predicted"/>
<name>A0A6J4E3F6_9PSED</name>
<dbReference type="Proteomes" id="UP000509383">
    <property type="component" value="Chromosome"/>
</dbReference>
<dbReference type="EMBL" id="AP023189">
    <property type="protein sequence ID" value="BCG23766.1"/>
    <property type="molecule type" value="Genomic_DNA"/>
</dbReference>
<keyword evidence="4" id="KW-1185">Reference proteome</keyword>